<name>A0ABT4L820_9SPHI</name>
<comment type="caution">
    <text evidence="2">The sequence shown here is derived from an EMBL/GenBank/DDBJ whole genome shotgun (WGS) entry which is preliminary data.</text>
</comment>
<dbReference type="GO" id="GO:0004519">
    <property type="term" value="F:endonuclease activity"/>
    <property type="evidence" value="ECO:0007669"/>
    <property type="project" value="UniProtKB-KW"/>
</dbReference>
<dbReference type="Proteomes" id="UP001144347">
    <property type="component" value="Unassembled WGS sequence"/>
</dbReference>
<reference evidence="2" key="1">
    <citation type="submission" date="2022-12" db="EMBL/GenBank/DDBJ databases">
        <title>Genome sequence of HCMS5-2.</title>
        <authorList>
            <person name="Woo H."/>
        </authorList>
    </citation>
    <scope>NUCLEOTIDE SEQUENCE</scope>
    <source>
        <strain evidence="2">HCMS5-2</strain>
    </source>
</reference>
<dbReference type="Pfam" id="PF13391">
    <property type="entry name" value="HNH_2"/>
    <property type="match status" value="1"/>
</dbReference>
<dbReference type="EMBL" id="JAPWGM010000002">
    <property type="protein sequence ID" value="MCZ4244072.1"/>
    <property type="molecule type" value="Genomic_DNA"/>
</dbReference>
<protein>
    <submittedName>
        <fullName evidence="2">HNH endonuclease signature motif containing protein</fullName>
    </submittedName>
</protein>
<organism evidence="2 3">
    <name type="scientific">Pedobacter punctiformis</name>
    <dbReference type="NCBI Taxonomy" id="3004097"/>
    <lineage>
        <taxon>Bacteria</taxon>
        <taxon>Pseudomonadati</taxon>
        <taxon>Bacteroidota</taxon>
        <taxon>Sphingobacteriia</taxon>
        <taxon>Sphingobacteriales</taxon>
        <taxon>Sphingobacteriaceae</taxon>
        <taxon>Pedobacter</taxon>
    </lineage>
</organism>
<feature type="domain" description="HNH nuclease" evidence="1">
    <location>
        <begin position="231"/>
        <end position="280"/>
    </location>
</feature>
<dbReference type="RefSeq" id="WP_269427137.1">
    <property type="nucleotide sequence ID" value="NZ_JAPWGM010000002.1"/>
</dbReference>
<keyword evidence="2" id="KW-0378">Hydrolase</keyword>
<keyword evidence="3" id="KW-1185">Reference proteome</keyword>
<evidence type="ECO:0000313" key="2">
    <source>
        <dbReference type="EMBL" id="MCZ4244072.1"/>
    </source>
</evidence>
<evidence type="ECO:0000259" key="1">
    <source>
        <dbReference type="Pfam" id="PF13391"/>
    </source>
</evidence>
<keyword evidence="2" id="KW-0255">Endonuclease</keyword>
<evidence type="ECO:0000313" key="3">
    <source>
        <dbReference type="Proteomes" id="UP001144347"/>
    </source>
</evidence>
<gene>
    <name evidence="2" type="ORF">O0955_08640</name>
</gene>
<accession>A0ABT4L820</accession>
<sequence length="329" mass="38562">MEEKLWVLKTVHNDDRALQTVDDYNDKIDEYYNYDSKVANSKNIKPNDYAILINKTKILGFLKINSINEVEAQKVIRYCAECGSSTIDKRTKLKPTYRCNKGHTFNIPEEKTINVKKFNAQYKNNFIPYKLNKVGLSDLRPFYKKNYNQNMSMQALDIDALRLFSEIKDKLLLKNTAYALPPYEGSKWNEPEGEYHKTEEDERESVLRQIKARRGQQKFRDDLRKCYGDRCMVTGCEILDILEAAHIIPYRGKNDNHPSNGLLLRADVHTLFDLDLLGINPEDLTIHVNRIAESQYGIFNNEKLLVKTRKPNKKALIQRWINFNKKIKY</sequence>
<keyword evidence="2" id="KW-0540">Nuclease</keyword>
<dbReference type="InterPro" id="IPR003615">
    <property type="entry name" value="HNH_nuc"/>
</dbReference>
<proteinExistence type="predicted"/>